<feature type="transmembrane region" description="Helical" evidence="1">
    <location>
        <begin position="21"/>
        <end position="39"/>
    </location>
</feature>
<comment type="caution">
    <text evidence="2">The sequence shown here is derived from an EMBL/GenBank/DDBJ whole genome shotgun (WGS) entry which is preliminary data.</text>
</comment>
<dbReference type="EMBL" id="JACXVP010000002">
    <property type="protein sequence ID" value="KAG5619895.1"/>
    <property type="molecule type" value="Genomic_DNA"/>
</dbReference>
<protein>
    <submittedName>
        <fullName evidence="2">Uncharacterized protein</fullName>
    </submittedName>
</protein>
<keyword evidence="1" id="KW-1133">Transmembrane helix</keyword>
<keyword evidence="1" id="KW-0472">Membrane</keyword>
<dbReference type="Proteomes" id="UP000824120">
    <property type="component" value="Chromosome 2"/>
</dbReference>
<name>A0A9J6A774_SOLCO</name>
<proteinExistence type="predicted"/>
<gene>
    <name evidence="2" type="ORF">H5410_005113</name>
</gene>
<sequence>MGKFSRRQQCSEILLFHIGKVIVGLVLAKVTLDFGYLFADDLTCAVNQFYSPPSGEGWFSQPPTLNPPPENFSLELIPGSEGEKLKKFHAVVEGHLRRYCASEDGLKRFPCFKAKNKKDFQYSVQYFSVTELDIETKYKAEITLLSAYLGPFRKIQTLFHIYFDKYFKSD</sequence>
<reference evidence="2 3" key="1">
    <citation type="submission" date="2020-09" db="EMBL/GenBank/DDBJ databases">
        <title>De no assembly of potato wild relative species, Solanum commersonii.</title>
        <authorList>
            <person name="Cho K."/>
        </authorList>
    </citation>
    <scope>NUCLEOTIDE SEQUENCE [LARGE SCALE GENOMIC DNA]</scope>
    <source>
        <strain evidence="2">LZ3.2</strain>
        <tissue evidence="2">Leaf</tissue>
    </source>
</reference>
<evidence type="ECO:0000313" key="3">
    <source>
        <dbReference type="Proteomes" id="UP000824120"/>
    </source>
</evidence>
<accession>A0A9J6A774</accession>
<evidence type="ECO:0000313" key="2">
    <source>
        <dbReference type="EMBL" id="KAG5619895.1"/>
    </source>
</evidence>
<dbReference type="AlphaFoldDB" id="A0A9J6A774"/>
<organism evidence="2 3">
    <name type="scientific">Solanum commersonii</name>
    <name type="common">Commerson's wild potato</name>
    <name type="synonym">Commerson's nightshade</name>
    <dbReference type="NCBI Taxonomy" id="4109"/>
    <lineage>
        <taxon>Eukaryota</taxon>
        <taxon>Viridiplantae</taxon>
        <taxon>Streptophyta</taxon>
        <taxon>Embryophyta</taxon>
        <taxon>Tracheophyta</taxon>
        <taxon>Spermatophyta</taxon>
        <taxon>Magnoliopsida</taxon>
        <taxon>eudicotyledons</taxon>
        <taxon>Gunneridae</taxon>
        <taxon>Pentapetalae</taxon>
        <taxon>asterids</taxon>
        <taxon>lamiids</taxon>
        <taxon>Solanales</taxon>
        <taxon>Solanaceae</taxon>
        <taxon>Solanoideae</taxon>
        <taxon>Solaneae</taxon>
        <taxon>Solanum</taxon>
    </lineage>
</organism>
<evidence type="ECO:0000256" key="1">
    <source>
        <dbReference type="SAM" id="Phobius"/>
    </source>
</evidence>
<dbReference type="OrthoDB" id="10348719at2759"/>
<keyword evidence="3" id="KW-1185">Reference proteome</keyword>
<keyword evidence="1" id="KW-0812">Transmembrane</keyword>